<dbReference type="PANTHER" id="PTHR10629:SF52">
    <property type="entry name" value="DNA (CYTOSINE-5)-METHYLTRANSFERASE 1"/>
    <property type="match status" value="1"/>
</dbReference>
<evidence type="ECO:0000256" key="1">
    <source>
        <dbReference type="ARBA" id="ARBA00022603"/>
    </source>
</evidence>
<comment type="caution">
    <text evidence="9">The sequence shown here is derived from an EMBL/GenBank/DDBJ whole genome shotgun (WGS) entry which is preliminary data.</text>
</comment>
<dbReference type="NCBIfam" id="TIGR00675">
    <property type="entry name" value="dcm"/>
    <property type="match status" value="1"/>
</dbReference>
<dbReference type="PROSITE" id="PS00094">
    <property type="entry name" value="C5_MTASE_1"/>
    <property type="match status" value="1"/>
</dbReference>
<dbReference type="InterPro" id="IPR050390">
    <property type="entry name" value="C5-Methyltransferase"/>
</dbReference>
<dbReference type="EMBL" id="JBHULV010000029">
    <property type="protein sequence ID" value="MFD2732046.1"/>
    <property type="molecule type" value="Genomic_DNA"/>
</dbReference>
<dbReference type="Pfam" id="PF00145">
    <property type="entry name" value="DNA_methylase"/>
    <property type="match status" value="2"/>
</dbReference>
<dbReference type="InterPro" id="IPR031303">
    <property type="entry name" value="C5_meth_CS"/>
</dbReference>
<sequence>MANKLNYIDLFAGAGGLSEGFKRAGLNPIAHVEIDKAAAYTLKTRTAYYYLKENNLYDKYVEYLKGEINRKELYELIPTELLDSVIDLGISNENNEVIFDKINRSLGNKEVDLIIGGPPCQAYSLVGRARSENNMKSDSRNYLYVQYAAYLEKYKPKMFVFENVLGLRSAGKGVYLNNMERLFNKKGYSIHIYTVKAENFGVLQKRRRLIIIGWKQDFVPNLPNLDSYNLGLTAPISDLFSDLPFLRAGEGKDKYTNYTAETNDYLGKSYIRNGIDILTQHIARPHSEQDKEIYRVAVEKWNTNKERLNYNDLAENLKTHNNITSFTDRFKVVAEDLNTSHTVVAHISKDGHYYIHPDIKQNRSISVREAARLQSFPDDFYFEGVKEGANRTAAFKQIGNAVPPLMAKKIADLLKTQLKL</sequence>
<dbReference type="Gene3D" id="3.90.120.10">
    <property type="entry name" value="DNA Methylase, subunit A, domain 2"/>
    <property type="match status" value="1"/>
</dbReference>
<dbReference type="InterPro" id="IPR001525">
    <property type="entry name" value="C5_MeTfrase"/>
</dbReference>
<dbReference type="RefSeq" id="WP_379041376.1">
    <property type="nucleotide sequence ID" value="NZ_JBHSKW010000014.1"/>
</dbReference>
<evidence type="ECO:0000313" key="10">
    <source>
        <dbReference type="Proteomes" id="UP001597546"/>
    </source>
</evidence>
<dbReference type="Gene3D" id="3.40.50.150">
    <property type="entry name" value="Vaccinia Virus protein VP39"/>
    <property type="match status" value="1"/>
</dbReference>
<dbReference type="InterPro" id="IPR018117">
    <property type="entry name" value="C5_DNA_meth_AS"/>
</dbReference>
<name>A0ABW5TSI3_9SPHI</name>
<comment type="similarity">
    <text evidence="6 7">Belongs to the class I-like SAM-binding methyltransferase superfamily. C5-methyltransferase family.</text>
</comment>
<evidence type="ECO:0000256" key="5">
    <source>
        <dbReference type="ARBA" id="ARBA00047422"/>
    </source>
</evidence>
<keyword evidence="3 6" id="KW-0949">S-adenosyl-L-methionine</keyword>
<evidence type="ECO:0000313" key="9">
    <source>
        <dbReference type="EMBL" id="MFD2732046.1"/>
    </source>
</evidence>
<keyword evidence="2 6" id="KW-0808">Transferase</keyword>
<protein>
    <recommendedName>
        <fullName evidence="8">Cytosine-specific methyltransferase</fullName>
        <ecNumber evidence="8">2.1.1.37</ecNumber>
    </recommendedName>
</protein>
<evidence type="ECO:0000256" key="6">
    <source>
        <dbReference type="PROSITE-ProRule" id="PRU01016"/>
    </source>
</evidence>
<evidence type="ECO:0000256" key="7">
    <source>
        <dbReference type="RuleBase" id="RU000416"/>
    </source>
</evidence>
<dbReference type="PROSITE" id="PS51679">
    <property type="entry name" value="SAM_MT_C5"/>
    <property type="match status" value="1"/>
</dbReference>
<evidence type="ECO:0000256" key="8">
    <source>
        <dbReference type="RuleBase" id="RU000417"/>
    </source>
</evidence>
<keyword evidence="1 6" id="KW-0489">Methyltransferase</keyword>
<dbReference type="EC" id="2.1.1.37" evidence="8"/>
<organism evidence="9 10">
    <name type="scientific">Pedobacter alpinus</name>
    <dbReference type="NCBI Taxonomy" id="1590643"/>
    <lineage>
        <taxon>Bacteria</taxon>
        <taxon>Pseudomonadati</taxon>
        <taxon>Bacteroidota</taxon>
        <taxon>Sphingobacteriia</taxon>
        <taxon>Sphingobacteriales</taxon>
        <taxon>Sphingobacteriaceae</taxon>
        <taxon>Pedobacter</taxon>
    </lineage>
</organism>
<dbReference type="PRINTS" id="PR00105">
    <property type="entry name" value="C5METTRFRASE"/>
</dbReference>
<evidence type="ECO:0000256" key="3">
    <source>
        <dbReference type="ARBA" id="ARBA00022691"/>
    </source>
</evidence>
<reference evidence="10" key="1">
    <citation type="journal article" date="2019" name="Int. J. Syst. Evol. Microbiol.">
        <title>The Global Catalogue of Microorganisms (GCM) 10K type strain sequencing project: providing services to taxonomists for standard genome sequencing and annotation.</title>
        <authorList>
            <consortium name="The Broad Institute Genomics Platform"/>
            <consortium name="The Broad Institute Genome Sequencing Center for Infectious Disease"/>
            <person name="Wu L."/>
            <person name="Ma J."/>
        </authorList>
    </citation>
    <scope>NUCLEOTIDE SEQUENCE [LARGE SCALE GENOMIC DNA]</scope>
    <source>
        <strain evidence="10">KCTC 42456</strain>
    </source>
</reference>
<gene>
    <name evidence="9" type="ORF">ACFSSE_10065</name>
</gene>
<dbReference type="SUPFAM" id="SSF53335">
    <property type="entry name" value="S-adenosyl-L-methionine-dependent methyltransferases"/>
    <property type="match status" value="1"/>
</dbReference>
<dbReference type="GO" id="GO:0003886">
    <property type="term" value="F:DNA (cytosine-5-)-methyltransferase activity"/>
    <property type="evidence" value="ECO:0007669"/>
    <property type="project" value="UniProtKB-EC"/>
</dbReference>
<dbReference type="PROSITE" id="PS00095">
    <property type="entry name" value="C5_MTASE_2"/>
    <property type="match status" value="1"/>
</dbReference>
<dbReference type="Proteomes" id="UP001597546">
    <property type="component" value="Unassembled WGS sequence"/>
</dbReference>
<evidence type="ECO:0000256" key="2">
    <source>
        <dbReference type="ARBA" id="ARBA00022679"/>
    </source>
</evidence>
<proteinExistence type="inferred from homology"/>
<dbReference type="InterPro" id="IPR029063">
    <property type="entry name" value="SAM-dependent_MTases_sf"/>
</dbReference>
<keyword evidence="4" id="KW-0680">Restriction system</keyword>
<accession>A0ABW5TSI3</accession>
<evidence type="ECO:0000256" key="4">
    <source>
        <dbReference type="ARBA" id="ARBA00022747"/>
    </source>
</evidence>
<dbReference type="PANTHER" id="PTHR10629">
    <property type="entry name" value="CYTOSINE-SPECIFIC METHYLTRANSFERASE"/>
    <property type="match status" value="1"/>
</dbReference>
<keyword evidence="10" id="KW-1185">Reference proteome</keyword>
<dbReference type="GO" id="GO:0032259">
    <property type="term" value="P:methylation"/>
    <property type="evidence" value="ECO:0007669"/>
    <property type="project" value="UniProtKB-KW"/>
</dbReference>
<feature type="active site" evidence="6">
    <location>
        <position position="120"/>
    </location>
</feature>
<comment type="catalytic activity">
    <reaction evidence="5 8">
        <text>a 2'-deoxycytidine in DNA + S-adenosyl-L-methionine = a 5-methyl-2'-deoxycytidine in DNA + S-adenosyl-L-homocysteine + H(+)</text>
        <dbReference type="Rhea" id="RHEA:13681"/>
        <dbReference type="Rhea" id="RHEA-COMP:11369"/>
        <dbReference type="Rhea" id="RHEA-COMP:11370"/>
        <dbReference type="ChEBI" id="CHEBI:15378"/>
        <dbReference type="ChEBI" id="CHEBI:57856"/>
        <dbReference type="ChEBI" id="CHEBI:59789"/>
        <dbReference type="ChEBI" id="CHEBI:85452"/>
        <dbReference type="ChEBI" id="CHEBI:85454"/>
        <dbReference type="EC" id="2.1.1.37"/>
    </reaction>
</comment>